<dbReference type="GO" id="GO:0016887">
    <property type="term" value="F:ATP hydrolysis activity"/>
    <property type="evidence" value="ECO:0007669"/>
    <property type="project" value="InterPro"/>
</dbReference>
<dbReference type="Gene3D" id="3.40.50.300">
    <property type="entry name" value="P-loop containing nucleotide triphosphate hydrolases"/>
    <property type="match status" value="1"/>
</dbReference>
<organism evidence="6">
    <name type="scientific">Roseihalotalea indica</name>
    <dbReference type="NCBI Taxonomy" id="2867963"/>
    <lineage>
        <taxon>Bacteria</taxon>
        <taxon>Pseudomonadati</taxon>
        <taxon>Bacteroidota</taxon>
        <taxon>Cytophagia</taxon>
        <taxon>Cytophagales</taxon>
        <taxon>Catalimonadaceae</taxon>
        <taxon>Roseihalotalea</taxon>
    </lineage>
</organism>
<dbReference type="InterPro" id="IPR003439">
    <property type="entry name" value="ABC_transporter-like_ATP-bd"/>
</dbReference>
<protein>
    <submittedName>
        <fullName evidence="6">ATP-binding cassette domain-containing protein</fullName>
    </submittedName>
</protein>
<dbReference type="SMART" id="SM00382">
    <property type="entry name" value="AAA"/>
    <property type="match status" value="1"/>
</dbReference>
<dbReference type="GO" id="GO:0005524">
    <property type="term" value="F:ATP binding"/>
    <property type="evidence" value="ECO:0007669"/>
    <property type="project" value="UniProtKB-KW"/>
</dbReference>
<comment type="similarity">
    <text evidence="1">Belongs to the ABC transporter superfamily.</text>
</comment>
<evidence type="ECO:0000256" key="3">
    <source>
        <dbReference type="ARBA" id="ARBA00022741"/>
    </source>
</evidence>
<evidence type="ECO:0000259" key="5">
    <source>
        <dbReference type="PROSITE" id="PS50893"/>
    </source>
</evidence>
<reference evidence="6" key="2">
    <citation type="journal article" date="2024" name="Antonie Van Leeuwenhoek">
        <title>Roseihalotalea indica gen. nov., sp. nov., a halophilic Bacteroidetes from mesopelagic Southwest Indian Ocean with higher carbohydrate metabolic potential.</title>
        <authorList>
            <person name="Chen B."/>
            <person name="Zhang M."/>
            <person name="Lin D."/>
            <person name="Ye J."/>
            <person name="Tang K."/>
        </authorList>
    </citation>
    <scope>NUCLEOTIDE SEQUENCE</scope>
    <source>
        <strain evidence="6">TK19036</strain>
    </source>
</reference>
<evidence type="ECO:0000256" key="2">
    <source>
        <dbReference type="ARBA" id="ARBA00022448"/>
    </source>
</evidence>
<dbReference type="SUPFAM" id="SSF52540">
    <property type="entry name" value="P-loop containing nucleoside triphosphate hydrolases"/>
    <property type="match status" value="1"/>
</dbReference>
<keyword evidence="4 6" id="KW-0067">ATP-binding</keyword>
<evidence type="ECO:0000313" key="6">
    <source>
        <dbReference type="EMBL" id="WKN34343.1"/>
    </source>
</evidence>
<dbReference type="PANTHER" id="PTHR43117:SF4">
    <property type="entry name" value="OSMOPROTECTANT IMPORT ATP-BINDING PROTEIN OSMV"/>
    <property type="match status" value="1"/>
</dbReference>
<dbReference type="PANTHER" id="PTHR43117">
    <property type="entry name" value="OSMOPROTECTANT IMPORT ATP-BINDING PROTEIN OSMV"/>
    <property type="match status" value="1"/>
</dbReference>
<sequence>MIEVKNICKNYGQKRVVDNVSFQVSEGQTLVLLGTSGSGKTTLLKMINRLIIPASGSIVIDGKNTAEINPSILRKKIGYVIQQVGLFPHYTILENIGLILQLEGWPDTKRVSRSKEMLKLVGLEESYGSRYPHELSGGQQQRIGLARAMANNPPLILMDEPFGALDPITKQNLIEELKVKKIFIEKTIIMVTHDVFEAITLGDKICLLDKGQIKQIGTPKEMLFQPQSSFVKEFFDAQRFRLELRITTLEEILVFISPFNISSEGACEVGLHQSVWEVLEQAERNNQASVSITDRSEVISVTTPEALVSAFYQYKKQWKT</sequence>
<feature type="domain" description="ABC transporter" evidence="5">
    <location>
        <begin position="2"/>
        <end position="235"/>
    </location>
</feature>
<dbReference type="InterPro" id="IPR017871">
    <property type="entry name" value="ABC_transporter-like_CS"/>
</dbReference>
<dbReference type="InterPro" id="IPR027417">
    <property type="entry name" value="P-loop_NTPase"/>
</dbReference>
<evidence type="ECO:0000256" key="1">
    <source>
        <dbReference type="ARBA" id="ARBA00005417"/>
    </source>
</evidence>
<accession>A0AA49JB85</accession>
<dbReference type="InterPro" id="IPR003593">
    <property type="entry name" value="AAA+_ATPase"/>
</dbReference>
<proteinExistence type="inferred from homology"/>
<dbReference type="FunFam" id="3.40.50.300:FF:000425">
    <property type="entry name" value="Probable ABC transporter, ATP-binding subunit"/>
    <property type="match status" value="1"/>
</dbReference>
<keyword evidence="2" id="KW-0813">Transport</keyword>
<gene>
    <name evidence="6" type="ORF">K4G66_18350</name>
</gene>
<reference evidence="6" key="1">
    <citation type="journal article" date="2023" name="Comput. Struct. Biotechnol. J.">
        <title>Discovery of a novel marine Bacteroidetes with a rich repertoire of carbohydrate-active enzymes.</title>
        <authorList>
            <person name="Chen B."/>
            <person name="Liu G."/>
            <person name="Chen Q."/>
            <person name="Wang H."/>
            <person name="Liu L."/>
            <person name="Tang K."/>
        </authorList>
    </citation>
    <scope>NUCLEOTIDE SEQUENCE</scope>
    <source>
        <strain evidence="6">TK19036</strain>
    </source>
</reference>
<dbReference type="GO" id="GO:0015697">
    <property type="term" value="P:quaternary ammonium group transport"/>
    <property type="evidence" value="ECO:0007669"/>
    <property type="project" value="UniProtKB-ARBA"/>
</dbReference>
<dbReference type="EMBL" id="CP120682">
    <property type="protein sequence ID" value="WKN34343.1"/>
    <property type="molecule type" value="Genomic_DNA"/>
</dbReference>
<dbReference type="Pfam" id="PF00005">
    <property type="entry name" value="ABC_tran"/>
    <property type="match status" value="1"/>
</dbReference>
<dbReference type="AlphaFoldDB" id="A0AA49JB85"/>
<evidence type="ECO:0000256" key="4">
    <source>
        <dbReference type="ARBA" id="ARBA00022840"/>
    </source>
</evidence>
<dbReference type="PROSITE" id="PS00211">
    <property type="entry name" value="ABC_TRANSPORTER_1"/>
    <property type="match status" value="1"/>
</dbReference>
<dbReference type="PROSITE" id="PS50893">
    <property type="entry name" value="ABC_TRANSPORTER_2"/>
    <property type="match status" value="1"/>
</dbReference>
<name>A0AA49JB85_9BACT</name>
<keyword evidence="3" id="KW-0547">Nucleotide-binding</keyword>